<dbReference type="Proteomes" id="UP000230821">
    <property type="component" value="Unassembled WGS sequence"/>
</dbReference>
<feature type="transmembrane region" description="Helical" evidence="1">
    <location>
        <begin position="128"/>
        <end position="152"/>
    </location>
</feature>
<reference evidence="2 3" key="1">
    <citation type="submission" date="2017-10" db="EMBL/GenBank/DDBJ databases">
        <title>Novel microbial diversity and functional potential in the marine mammal oral microbiome.</title>
        <authorList>
            <person name="Dudek N.K."/>
            <person name="Sun C.L."/>
            <person name="Burstein D."/>
            <person name="Kantor R.S."/>
            <person name="Aliaga Goltsman D.S."/>
            <person name="Bik E.M."/>
            <person name="Thomas B.C."/>
            <person name="Banfield J.F."/>
            <person name="Relman D.A."/>
        </authorList>
    </citation>
    <scope>NUCLEOTIDE SEQUENCE [LARGE SCALE GENOMIC DNA]</scope>
    <source>
        <strain evidence="2">DOLJORAL78_47_16</strain>
    </source>
</reference>
<comment type="caution">
    <text evidence="2">The sequence shown here is derived from an EMBL/GenBank/DDBJ whole genome shotgun (WGS) entry which is preliminary data.</text>
</comment>
<protein>
    <submittedName>
        <fullName evidence="2">Uncharacterized protein</fullName>
    </submittedName>
</protein>
<keyword evidence="1" id="KW-0812">Transmembrane</keyword>
<feature type="transmembrane region" description="Helical" evidence="1">
    <location>
        <begin position="29"/>
        <end position="57"/>
    </location>
</feature>
<sequence length="196" mass="22195">MPAVNVEQQSIVGSFFSFITFPFRMLLRAVMWILSLILKIILFPFRVLFAVAAWIWQHMPKFYAENVFHSFKGFLCFFGVVLIGLTAMLVVLIPLHIIPLAVVHRLLNNFNLIHAVTVMAKTFCITEGIFIATAIGGFLLSFLAAFVLITLYSSLQALVEFTGELTERRVNLVVMFFVVVMMFAVLYLILKGIIPI</sequence>
<gene>
    <name evidence="2" type="ORF">CSA56_13345</name>
</gene>
<keyword evidence="1" id="KW-1133">Transmembrane helix</keyword>
<dbReference type="AlphaFoldDB" id="A0A2G6KBI1"/>
<organism evidence="2 3">
    <name type="scientific">candidate division KSB3 bacterium</name>
    <dbReference type="NCBI Taxonomy" id="2044937"/>
    <lineage>
        <taxon>Bacteria</taxon>
        <taxon>candidate division KSB3</taxon>
    </lineage>
</organism>
<proteinExistence type="predicted"/>
<feature type="transmembrane region" description="Helical" evidence="1">
    <location>
        <begin position="172"/>
        <end position="190"/>
    </location>
</feature>
<accession>A0A2G6KBI1</accession>
<name>A0A2G6KBI1_9BACT</name>
<evidence type="ECO:0000313" key="3">
    <source>
        <dbReference type="Proteomes" id="UP000230821"/>
    </source>
</evidence>
<dbReference type="EMBL" id="PDSK01000104">
    <property type="protein sequence ID" value="PIE33034.1"/>
    <property type="molecule type" value="Genomic_DNA"/>
</dbReference>
<feature type="transmembrane region" description="Helical" evidence="1">
    <location>
        <begin position="77"/>
        <end position="107"/>
    </location>
</feature>
<keyword evidence="1" id="KW-0472">Membrane</keyword>
<evidence type="ECO:0000256" key="1">
    <source>
        <dbReference type="SAM" id="Phobius"/>
    </source>
</evidence>
<evidence type="ECO:0000313" key="2">
    <source>
        <dbReference type="EMBL" id="PIE33034.1"/>
    </source>
</evidence>